<comment type="caution">
    <text evidence="10">The sequence shown here is derived from an EMBL/GenBank/DDBJ whole genome shotgun (WGS) entry which is preliminary data.</text>
</comment>
<organism evidence="10 11">
    <name type="scientific">Nepenthes gracilis</name>
    <name type="common">Slender pitcher plant</name>
    <dbReference type="NCBI Taxonomy" id="150966"/>
    <lineage>
        <taxon>Eukaryota</taxon>
        <taxon>Viridiplantae</taxon>
        <taxon>Streptophyta</taxon>
        <taxon>Embryophyta</taxon>
        <taxon>Tracheophyta</taxon>
        <taxon>Spermatophyta</taxon>
        <taxon>Magnoliopsida</taxon>
        <taxon>eudicotyledons</taxon>
        <taxon>Gunneridae</taxon>
        <taxon>Pentapetalae</taxon>
        <taxon>Caryophyllales</taxon>
        <taxon>Nepenthaceae</taxon>
        <taxon>Nepenthes</taxon>
    </lineage>
</organism>
<dbReference type="AlphaFoldDB" id="A0AAD3TDK6"/>
<dbReference type="InterPro" id="IPR001128">
    <property type="entry name" value="Cyt_P450"/>
</dbReference>
<protein>
    <recommendedName>
        <fullName evidence="12">Cytochrome P450</fullName>
    </recommendedName>
</protein>
<keyword evidence="9" id="KW-0812">Transmembrane</keyword>
<keyword evidence="4 8" id="KW-0560">Oxidoreductase</keyword>
<keyword evidence="11" id="KW-1185">Reference proteome</keyword>
<gene>
    <name evidence="10" type="ORF">Nepgr_029928</name>
</gene>
<evidence type="ECO:0000256" key="8">
    <source>
        <dbReference type="RuleBase" id="RU000461"/>
    </source>
</evidence>
<evidence type="ECO:0000256" key="2">
    <source>
        <dbReference type="ARBA" id="ARBA00022617"/>
    </source>
</evidence>
<keyword evidence="2 7" id="KW-0349">Heme</keyword>
<evidence type="ECO:0000256" key="7">
    <source>
        <dbReference type="PIRSR" id="PIRSR602401-1"/>
    </source>
</evidence>
<evidence type="ECO:0008006" key="12">
    <source>
        <dbReference type="Google" id="ProtNLM"/>
    </source>
</evidence>
<dbReference type="PROSITE" id="PS00086">
    <property type="entry name" value="CYTOCHROME_P450"/>
    <property type="match status" value="1"/>
</dbReference>
<dbReference type="PRINTS" id="PR00463">
    <property type="entry name" value="EP450I"/>
</dbReference>
<evidence type="ECO:0000256" key="6">
    <source>
        <dbReference type="ARBA" id="ARBA00023033"/>
    </source>
</evidence>
<dbReference type="FunFam" id="1.10.630.10:FF:000043">
    <property type="entry name" value="Cytochrome P450 99A2"/>
    <property type="match status" value="1"/>
</dbReference>
<dbReference type="Gene3D" id="1.10.630.10">
    <property type="entry name" value="Cytochrome P450"/>
    <property type="match status" value="1"/>
</dbReference>
<accession>A0AAD3TDK6</accession>
<evidence type="ECO:0000256" key="1">
    <source>
        <dbReference type="ARBA" id="ARBA00010617"/>
    </source>
</evidence>
<dbReference type="CDD" id="cd11072">
    <property type="entry name" value="CYP71-like"/>
    <property type="match status" value="1"/>
</dbReference>
<evidence type="ECO:0000256" key="3">
    <source>
        <dbReference type="ARBA" id="ARBA00022723"/>
    </source>
</evidence>
<sequence length="517" mass="57858">MQGSTSPMQISAPSSTMELQAASLPAVLTLAAAFLLSILLRFVRGGSRKRSLLPPGPPKLPFIGNLHQLAGPKLPYCIFDEMAKKYGPVIHLQLGEISTVVVNSADSARIVLKTQDNVFASRPDLICPRIVTYDNTDVAWAPYGKYWRQVKKILTTELLTAKRVQSFRWVREHEVSEMVESIARSARAGEKVNISSSLSWLMMGVAARSAFGKKSKDEEEFAAFVRQAIPLLAGFSVADLFPSTKLFGRISGVAQQVQKLVQMSDKIMENIINDHKTKKQINQTEDFVDILLKLQSEYSLTMENIKAIILDAFFAGSQTSSATTEWTMSELIRHPHVMEKAQAEVRKVYEGRGAVDESKLDELKYLKLVIRESLRLHPPSPMLLPRESIEKGQIYGYEIPPKTRILVNAWAIQRDPNLWPEPEKFIPERFDDRSIDMKGNDFVYLPFGTGRRMCPGVDFGLANVELPMANLLFHFDWSLPGGINPRDVDMAEVLGSVVKRKNGLTLVPTAHPCSSFK</sequence>
<keyword evidence="5 7" id="KW-0408">Iron</keyword>
<dbReference type="Pfam" id="PF00067">
    <property type="entry name" value="p450"/>
    <property type="match status" value="1"/>
</dbReference>
<evidence type="ECO:0000313" key="10">
    <source>
        <dbReference type="EMBL" id="GMH28085.1"/>
    </source>
</evidence>
<evidence type="ECO:0000256" key="5">
    <source>
        <dbReference type="ARBA" id="ARBA00023004"/>
    </source>
</evidence>
<dbReference type="GO" id="GO:0004497">
    <property type="term" value="F:monooxygenase activity"/>
    <property type="evidence" value="ECO:0007669"/>
    <property type="project" value="UniProtKB-KW"/>
</dbReference>
<dbReference type="GO" id="GO:0016705">
    <property type="term" value="F:oxidoreductase activity, acting on paired donors, with incorporation or reduction of molecular oxygen"/>
    <property type="evidence" value="ECO:0007669"/>
    <property type="project" value="InterPro"/>
</dbReference>
<evidence type="ECO:0000313" key="11">
    <source>
        <dbReference type="Proteomes" id="UP001279734"/>
    </source>
</evidence>
<reference evidence="10" key="1">
    <citation type="submission" date="2023-05" db="EMBL/GenBank/DDBJ databases">
        <title>Nepenthes gracilis genome sequencing.</title>
        <authorList>
            <person name="Fukushima K."/>
        </authorList>
    </citation>
    <scope>NUCLEOTIDE SEQUENCE</scope>
    <source>
        <strain evidence="10">SING2019-196</strain>
    </source>
</reference>
<comment type="cofactor">
    <cofactor evidence="7">
        <name>heme</name>
        <dbReference type="ChEBI" id="CHEBI:30413"/>
    </cofactor>
</comment>
<comment type="similarity">
    <text evidence="1 8">Belongs to the cytochrome P450 family.</text>
</comment>
<keyword evidence="9" id="KW-0472">Membrane</keyword>
<feature type="transmembrane region" description="Helical" evidence="9">
    <location>
        <begin position="20"/>
        <end position="43"/>
    </location>
</feature>
<keyword evidence="3 7" id="KW-0479">Metal-binding</keyword>
<dbReference type="PANTHER" id="PTHR47955:SF8">
    <property type="entry name" value="CYTOCHROME P450 71D11-LIKE"/>
    <property type="match status" value="1"/>
</dbReference>
<dbReference type="PRINTS" id="PR00385">
    <property type="entry name" value="P450"/>
</dbReference>
<dbReference type="SUPFAM" id="SSF48264">
    <property type="entry name" value="Cytochrome P450"/>
    <property type="match status" value="1"/>
</dbReference>
<feature type="binding site" description="axial binding residue" evidence="7">
    <location>
        <position position="454"/>
    </location>
    <ligand>
        <name>heme</name>
        <dbReference type="ChEBI" id="CHEBI:30413"/>
    </ligand>
    <ligandPart>
        <name>Fe</name>
        <dbReference type="ChEBI" id="CHEBI:18248"/>
    </ligandPart>
</feature>
<proteinExistence type="inferred from homology"/>
<evidence type="ECO:0000256" key="9">
    <source>
        <dbReference type="SAM" id="Phobius"/>
    </source>
</evidence>
<evidence type="ECO:0000256" key="4">
    <source>
        <dbReference type="ARBA" id="ARBA00023002"/>
    </source>
</evidence>
<dbReference type="InterPro" id="IPR002401">
    <property type="entry name" value="Cyt_P450_E_grp-I"/>
</dbReference>
<dbReference type="GO" id="GO:0005506">
    <property type="term" value="F:iron ion binding"/>
    <property type="evidence" value="ECO:0007669"/>
    <property type="project" value="InterPro"/>
</dbReference>
<dbReference type="InterPro" id="IPR036396">
    <property type="entry name" value="Cyt_P450_sf"/>
</dbReference>
<keyword evidence="6 8" id="KW-0503">Monooxygenase</keyword>
<dbReference type="EMBL" id="BSYO01000034">
    <property type="protein sequence ID" value="GMH28085.1"/>
    <property type="molecule type" value="Genomic_DNA"/>
</dbReference>
<dbReference type="Proteomes" id="UP001279734">
    <property type="component" value="Unassembled WGS sequence"/>
</dbReference>
<dbReference type="GO" id="GO:0020037">
    <property type="term" value="F:heme binding"/>
    <property type="evidence" value="ECO:0007669"/>
    <property type="project" value="InterPro"/>
</dbReference>
<dbReference type="PANTHER" id="PTHR47955">
    <property type="entry name" value="CYTOCHROME P450 FAMILY 71 PROTEIN"/>
    <property type="match status" value="1"/>
</dbReference>
<keyword evidence="9" id="KW-1133">Transmembrane helix</keyword>
<dbReference type="InterPro" id="IPR017972">
    <property type="entry name" value="Cyt_P450_CS"/>
</dbReference>
<name>A0AAD3TDK6_NEPGR</name>